<dbReference type="Gene3D" id="1.20.58.1070">
    <property type="match status" value="1"/>
</dbReference>
<sequence length="514" mass="57811">MAEASSTLESNASSDDSIIKSIQETIFSELGLIPETTTEDKQLNPSIPVAQIDDSHVQKVLDLGQNNDTQITNSTNLLPTESIDEIKPEQNVGLTEGLKRNEKTEIKKEKRVRKRGKGLKKQANDDFERVSVCDCDKRGDKVRVVYTREEIEGLRDVGIEQQKKKWFEVYCGLGSAVAKEYDNLTGCKHDDEGNYVSFDPRLQFANKKGVAADSLGDESENVSSKLQNMNQVDDLSGVNVDDFDGEEYCYEDEDSSDSEYVSIQRPALYVTGEPDFDSGPPQDGLEYLRRVRWEAKRIPKVTIAKVEKKVINKEQTVYMPNIPDIAACPEHLMPSKEWEDVFLADFSKLRLALSEFESSDSTFSDQIESIPLAQSIIDNTIQENLDFCPTDDDTITVQENLDVNQTEDKTTICDWPSLRTIMETEPRARVAMLRKRIISVEQMSYLGRPDCAWLFALCAAIDTPLDADTSASLRCLLRKCATLRAEKASLDDEVIMLNILATISGKYFGQLEKN</sequence>
<dbReference type="FunCoup" id="A0A251UAR0">
    <property type="interactions" value="1330"/>
</dbReference>
<dbReference type="STRING" id="4232.A0A251UAR0"/>
<accession>A0A251UAR0</accession>
<evidence type="ECO:0000313" key="2">
    <source>
        <dbReference type="EMBL" id="KAF5797408.1"/>
    </source>
</evidence>
<evidence type="ECO:0000313" key="4">
    <source>
        <dbReference type="Proteomes" id="UP000215914"/>
    </source>
</evidence>
<dbReference type="GO" id="GO:0005634">
    <property type="term" value="C:nucleus"/>
    <property type="evidence" value="ECO:0000318"/>
    <property type="project" value="GO_Central"/>
</dbReference>
<proteinExistence type="inferred from homology"/>
<dbReference type="InterPro" id="IPR035426">
    <property type="entry name" value="Gemin2/Brr1"/>
</dbReference>
<evidence type="ECO:0000256" key="1">
    <source>
        <dbReference type="ARBA" id="ARBA00025758"/>
    </source>
</evidence>
<name>A0A251UAR0_HELAN</name>
<organism evidence="3 4">
    <name type="scientific">Helianthus annuus</name>
    <name type="common">Common sunflower</name>
    <dbReference type="NCBI Taxonomy" id="4232"/>
    <lineage>
        <taxon>Eukaryota</taxon>
        <taxon>Viridiplantae</taxon>
        <taxon>Streptophyta</taxon>
        <taxon>Embryophyta</taxon>
        <taxon>Tracheophyta</taxon>
        <taxon>Spermatophyta</taxon>
        <taxon>Magnoliopsida</taxon>
        <taxon>eudicotyledons</taxon>
        <taxon>Gunneridae</taxon>
        <taxon>Pentapetalae</taxon>
        <taxon>asterids</taxon>
        <taxon>campanulids</taxon>
        <taxon>Asterales</taxon>
        <taxon>Asteraceae</taxon>
        <taxon>Asteroideae</taxon>
        <taxon>Heliantheae alliance</taxon>
        <taxon>Heliantheae</taxon>
        <taxon>Helianthus</taxon>
    </lineage>
</organism>
<dbReference type="Proteomes" id="UP000215914">
    <property type="component" value="Chromosome 7"/>
</dbReference>
<dbReference type="PANTHER" id="PTHR12794">
    <property type="entry name" value="GEMIN2"/>
    <property type="match status" value="1"/>
</dbReference>
<dbReference type="EMBL" id="CM007896">
    <property type="protein sequence ID" value="OTG19872.1"/>
    <property type="molecule type" value="Genomic_DNA"/>
</dbReference>
<reference evidence="2" key="3">
    <citation type="submission" date="2020-06" db="EMBL/GenBank/DDBJ databases">
        <title>Helianthus annuus Genome sequencing and assembly Release 2.</title>
        <authorList>
            <person name="Gouzy J."/>
            <person name="Langlade N."/>
            <person name="Munos S."/>
        </authorList>
    </citation>
    <scope>NUCLEOTIDE SEQUENCE</scope>
    <source>
        <tissue evidence="2">Leaves</tissue>
    </source>
</reference>
<dbReference type="GO" id="GO:0032797">
    <property type="term" value="C:SMN complex"/>
    <property type="evidence" value="ECO:0000318"/>
    <property type="project" value="GO_Central"/>
</dbReference>
<reference evidence="2 4" key="1">
    <citation type="journal article" date="2017" name="Nature">
        <title>The sunflower genome provides insights into oil metabolism, flowering and Asterid evolution.</title>
        <authorList>
            <person name="Badouin H."/>
            <person name="Gouzy J."/>
            <person name="Grassa C.J."/>
            <person name="Murat F."/>
            <person name="Staton S.E."/>
            <person name="Cottret L."/>
            <person name="Lelandais-Briere C."/>
            <person name="Owens G.L."/>
            <person name="Carrere S."/>
            <person name="Mayjonade B."/>
            <person name="Legrand L."/>
            <person name="Gill N."/>
            <person name="Kane N.C."/>
            <person name="Bowers J.E."/>
            <person name="Hubner S."/>
            <person name="Bellec A."/>
            <person name="Berard A."/>
            <person name="Berges H."/>
            <person name="Blanchet N."/>
            <person name="Boniface M.C."/>
            <person name="Brunel D."/>
            <person name="Catrice O."/>
            <person name="Chaidir N."/>
            <person name="Claudel C."/>
            <person name="Donnadieu C."/>
            <person name="Faraut T."/>
            <person name="Fievet G."/>
            <person name="Helmstetter N."/>
            <person name="King M."/>
            <person name="Knapp S.J."/>
            <person name="Lai Z."/>
            <person name="Le Paslier M.C."/>
            <person name="Lippi Y."/>
            <person name="Lorenzon L."/>
            <person name="Mandel J.R."/>
            <person name="Marage G."/>
            <person name="Marchand G."/>
            <person name="Marquand E."/>
            <person name="Bret-Mestries E."/>
            <person name="Morien E."/>
            <person name="Nambeesan S."/>
            <person name="Nguyen T."/>
            <person name="Pegot-Espagnet P."/>
            <person name="Pouilly N."/>
            <person name="Raftis F."/>
            <person name="Sallet E."/>
            <person name="Schiex T."/>
            <person name="Thomas J."/>
            <person name="Vandecasteele C."/>
            <person name="Vares D."/>
            <person name="Vear F."/>
            <person name="Vautrin S."/>
            <person name="Crespi M."/>
            <person name="Mangin B."/>
            <person name="Burke J.M."/>
            <person name="Salse J."/>
            <person name="Munos S."/>
            <person name="Vincourt P."/>
            <person name="Rieseberg L.H."/>
            <person name="Langlade N.B."/>
        </authorList>
    </citation>
    <scope>NUCLEOTIDE SEQUENCE [LARGE SCALE GENOMIC DNA]</scope>
    <source>
        <strain evidence="4">cv. SF193</strain>
        <tissue evidence="2">Leaves</tissue>
    </source>
</reference>
<dbReference type="OMA" id="QEANECC"/>
<dbReference type="InParanoid" id="A0A251UAR0"/>
<dbReference type="Gramene" id="mRNA:HanXRQr2_Chr07g0280261">
    <property type="protein sequence ID" value="mRNA:HanXRQr2_Chr07g0280261"/>
    <property type="gene ID" value="HanXRQr2_Chr07g0280261"/>
</dbReference>
<dbReference type="Pfam" id="PF04938">
    <property type="entry name" value="SIP1"/>
    <property type="match status" value="1"/>
</dbReference>
<reference evidence="3" key="2">
    <citation type="submission" date="2017-02" db="EMBL/GenBank/DDBJ databases">
        <title>Sunflower complete genome.</title>
        <authorList>
            <person name="Langlade N."/>
            <person name="Munos S."/>
        </authorList>
    </citation>
    <scope>NUCLEOTIDE SEQUENCE [LARGE SCALE GENOMIC DNA]</scope>
    <source>
        <tissue evidence="3">Leaves</tissue>
    </source>
</reference>
<protein>
    <submittedName>
        <fullName evidence="3">Putative gem-associated protein 2</fullName>
    </submittedName>
</protein>
<dbReference type="OrthoDB" id="428895at2759"/>
<dbReference type="PANTHER" id="PTHR12794:SF0">
    <property type="entry name" value="GEM-ASSOCIATED PROTEIN 2"/>
    <property type="match status" value="1"/>
</dbReference>
<evidence type="ECO:0000313" key="3">
    <source>
        <dbReference type="EMBL" id="OTG19872.1"/>
    </source>
</evidence>
<dbReference type="GO" id="GO:0000387">
    <property type="term" value="P:spliceosomal snRNP assembly"/>
    <property type="evidence" value="ECO:0000318"/>
    <property type="project" value="GO_Central"/>
</dbReference>
<dbReference type="AlphaFoldDB" id="A0A251UAR0"/>
<keyword evidence="4" id="KW-1185">Reference proteome</keyword>
<dbReference type="EMBL" id="MNCJ02000322">
    <property type="protein sequence ID" value="KAF5797408.1"/>
    <property type="molecule type" value="Genomic_DNA"/>
</dbReference>
<gene>
    <name evidence="3" type="ORF">HannXRQ_Chr07g0186701</name>
    <name evidence="2" type="ORF">HanXRQr2_Chr07g0280261</name>
</gene>
<comment type="similarity">
    <text evidence="1">Belongs to the gemin-2 family.</text>
</comment>